<proteinExistence type="predicted"/>
<dbReference type="Gene3D" id="3.30.360.40">
    <property type="entry name" value="YwmB-like"/>
    <property type="match status" value="1"/>
</dbReference>
<dbReference type="EMBL" id="JAFBCV010000008">
    <property type="protein sequence ID" value="MBM7839551.1"/>
    <property type="molecule type" value="Genomic_DNA"/>
</dbReference>
<evidence type="ECO:0000313" key="3">
    <source>
        <dbReference type="Proteomes" id="UP001179280"/>
    </source>
</evidence>
<organism evidence="2 3">
    <name type="scientific">Shouchella xiaoxiensis</name>
    <dbReference type="NCBI Taxonomy" id="766895"/>
    <lineage>
        <taxon>Bacteria</taxon>
        <taxon>Bacillati</taxon>
        <taxon>Bacillota</taxon>
        <taxon>Bacilli</taxon>
        <taxon>Bacillales</taxon>
        <taxon>Bacillaceae</taxon>
        <taxon>Shouchella</taxon>
    </lineage>
</organism>
<gene>
    <name evidence="2" type="ORF">JOC54_002831</name>
</gene>
<dbReference type="Gene3D" id="3.30.2030.10">
    <property type="entry name" value="YwmB-like"/>
    <property type="match status" value="1"/>
</dbReference>
<feature type="signal peptide" evidence="1">
    <location>
        <begin position="1"/>
        <end position="28"/>
    </location>
</feature>
<dbReference type="InterPro" id="IPR036209">
    <property type="entry name" value="YwmB-like_sf"/>
</dbReference>
<feature type="chain" id="PRO_5045638444" description="TATA-box binding protein" evidence="1">
    <location>
        <begin position="29"/>
        <end position="248"/>
    </location>
</feature>
<evidence type="ECO:0000256" key="1">
    <source>
        <dbReference type="SAM" id="SignalP"/>
    </source>
</evidence>
<comment type="caution">
    <text evidence="2">The sequence shown here is derived from an EMBL/GenBank/DDBJ whole genome shotgun (WGS) entry which is preliminary data.</text>
</comment>
<dbReference type="InterPro" id="IPR014794">
    <property type="entry name" value="DUF1779"/>
</dbReference>
<accession>A0ABS2SWK2</accession>
<evidence type="ECO:0008006" key="4">
    <source>
        <dbReference type="Google" id="ProtNLM"/>
    </source>
</evidence>
<dbReference type="Proteomes" id="UP001179280">
    <property type="component" value="Unassembled WGS sequence"/>
</dbReference>
<keyword evidence="1" id="KW-0732">Signal</keyword>
<dbReference type="Pfam" id="PF08680">
    <property type="entry name" value="DUF1779"/>
    <property type="match status" value="1"/>
</dbReference>
<protein>
    <recommendedName>
        <fullName evidence="4">TATA-box binding protein</fullName>
    </recommendedName>
</protein>
<keyword evidence="3" id="KW-1185">Reference proteome</keyword>
<dbReference type="SUPFAM" id="SSF143842">
    <property type="entry name" value="YwmB-like"/>
    <property type="match status" value="1"/>
</dbReference>
<dbReference type="RefSeq" id="WP_204466773.1">
    <property type="nucleotide sequence ID" value="NZ_JAFBCV010000008.1"/>
</dbReference>
<evidence type="ECO:0000313" key="2">
    <source>
        <dbReference type="EMBL" id="MBM7839551.1"/>
    </source>
</evidence>
<reference evidence="2" key="1">
    <citation type="submission" date="2021-01" db="EMBL/GenBank/DDBJ databases">
        <title>Genomic Encyclopedia of Type Strains, Phase IV (KMG-IV): sequencing the most valuable type-strain genomes for metagenomic binning, comparative biology and taxonomic classification.</title>
        <authorList>
            <person name="Goeker M."/>
        </authorList>
    </citation>
    <scope>NUCLEOTIDE SEQUENCE</scope>
    <source>
        <strain evidence="2">DSM 21943</strain>
    </source>
</reference>
<name>A0ABS2SWK2_9BACI</name>
<sequence>MKKVSVFGFFILVFVLCGAMFSNSPSQALDNHLNEQIVAFNELMEADELQVLNWRSRVKSSAIEMNNDFQKYVDVFKLEHPSFTLASSEVNGDHEIAVFIHTTQDGLREEVKFFASKNTGGIVLEKSYELIADKAGQTFNRDNLENRLNELEINPAMFFYQITAETDLHARSLPEKAREYAKRLGAEEMEALIEETFISLSAYNSEWSEGITLHDNKTMNVQIALRQNADLGSRTIVTFGTPIITTEY</sequence>